<name>Q2SID6_HAHCH</name>
<sequence>MVIPAFVKAFSARLNHRIRISLHYPLGFNPRLRV</sequence>
<keyword evidence="2" id="KW-1185">Reference proteome</keyword>
<dbReference type="AlphaFoldDB" id="Q2SID6"/>
<evidence type="ECO:0000313" key="1">
    <source>
        <dbReference type="EMBL" id="ABC29588.1"/>
    </source>
</evidence>
<accession>Q2SID6</accession>
<protein>
    <submittedName>
        <fullName evidence="1">Uncharacterized protein</fullName>
    </submittedName>
</protein>
<proteinExistence type="predicted"/>
<dbReference type="EMBL" id="CP000155">
    <property type="protein sequence ID" value="ABC29588.1"/>
    <property type="molecule type" value="Genomic_DNA"/>
</dbReference>
<dbReference type="KEGG" id="hch:HCH_02810"/>
<dbReference type="HOGENOM" id="CLU_3374045_0_0_6"/>
<organism evidence="1 2">
    <name type="scientific">Hahella chejuensis (strain KCTC 2396)</name>
    <dbReference type="NCBI Taxonomy" id="349521"/>
    <lineage>
        <taxon>Bacteria</taxon>
        <taxon>Pseudomonadati</taxon>
        <taxon>Pseudomonadota</taxon>
        <taxon>Gammaproteobacteria</taxon>
        <taxon>Oceanospirillales</taxon>
        <taxon>Hahellaceae</taxon>
        <taxon>Hahella</taxon>
    </lineage>
</organism>
<dbReference type="Proteomes" id="UP000000238">
    <property type="component" value="Chromosome"/>
</dbReference>
<gene>
    <name evidence="1" type="ordered locus">HCH_02810</name>
</gene>
<reference evidence="1 2" key="1">
    <citation type="journal article" date="2005" name="Nucleic Acids Res.">
        <title>Genomic blueprint of Hahella chejuensis, a marine microbe producing an algicidal agent.</title>
        <authorList>
            <person name="Jeong H."/>
            <person name="Yim J.H."/>
            <person name="Lee C."/>
            <person name="Choi S.-H."/>
            <person name="Park Y.K."/>
            <person name="Yoon S.H."/>
            <person name="Hur C.-G."/>
            <person name="Kang H.-Y."/>
            <person name="Kim D."/>
            <person name="Lee H.H."/>
            <person name="Park K.H."/>
            <person name="Park S.-H."/>
            <person name="Park H.-S."/>
            <person name="Lee H.K."/>
            <person name="Oh T.K."/>
            <person name="Kim J.F."/>
        </authorList>
    </citation>
    <scope>NUCLEOTIDE SEQUENCE [LARGE SCALE GENOMIC DNA]</scope>
    <source>
        <strain evidence="1 2">KCTC 2396</strain>
    </source>
</reference>
<evidence type="ECO:0000313" key="2">
    <source>
        <dbReference type="Proteomes" id="UP000000238"/>
    </source>
</evidence>